<evidence type="ECO:0000256" key="2">
    <source>
        <dbReference type="ARBA" id="ARBA00022676"/>
    </source>
</evidence>
<feature type="binding site" evidence="6">
    <location>
        <position position="710"/>
    </location>
    <ligand>
        <name>alpha-maltose 1-phosphate</name>
        <dbReference type="ChEBI" id="CHEBI:63576"/>
    </ligand>
</feature>
<comment type="catalytic activity">
    <reaction evidence="5 6">
        <text>alpha-maltose 1-phosphate + [(1-&gt;4)-alpha-D-glucosyl](n) = [(1-&gt;4)-alpha-D-glucosyl](n+2) + phosphate</text>
        <dbReference type="Rhea" id="RHEA:42692"/>
        <dbReference type="Rhea" id="RHEA-COMP:9584"/>
        <dbReference type="Rhea" id="RHEA-COMP:10183"/>
        <dbReference type="ChEBI" id="CHEBI:15444"/>
        <dbReference type="ChEBI" id="CHEBI:43474"/>
        <dbReference type="ChEBI" id="CHEBI:63576"/>
        <dbReference type="EC" id="2.4.99.16"/>
    </reaction>
</comment>
<feature type="domain" description="Glycosyl hydrolase family 13 catalytic" evidence="7">
    <location>
        <begin position="662"/>
        <end position="1007"/>
    </location>
</feature>
<dbReference type="EC" id="2.4.99.16" evidence="6"/>
<evidence type="ECO:0000256" key="6">
    <source>
        <dbReference type="HAMAP-Rule" id="MF_02124"/>
    </source>
</evidence>
<feature type="site" description="Transition state stabilizer" evidence="6">
    <location>
        <position position="929"/>
    </location>
</feature>
<dbReference type="InterPro" id="IPR017853">
    <property type="entry name" value="GH"/>
</dbReference>
<dbReference type="Pfam" id="PF21702">
    <property type="entry name" value="GLGE_C"/>
    <property type="match status" value="1"/>
</dbReference>
<keyword evidence="3 6" id="KW-0808">Transferase</keyword>
<protein>
    <recommendedName>
        <fullName evidence="6">Alpha-1,4-glucan:maltose-1-phosphate maltosyltransferase</fullName>
        <shortName evidence="6">GMPMT</shortName>
        <ecNumber evidence="6">2.4.99.16</ecNumber>
    </recommendedName>
    <alternativeName>
        <fullName evidence="6">(1-&gt;4)-alpha-D-glucan:maltose-1-phosphate alpha-D-maltosyltransferase</fullName>
    </alternativeName>
</protein>
<evidence type="ECO:0000313" key="9">
    <source>
        <dbReference type="Proteomes" id="UP000000662"/>
    </source>
</evidence>
<dbReference type="eggNOG" id="COG0366">
    <property type="taxonomic scope" value="Bacteria"/>
</dbReference>
<dbReference type="KEGG" id="bam:Bamb_5590"/>
<gene>
    <name evidence="6" type="primary">glgE</name>
    <name evidence="8" type="ordered locus">Bamb_5590</name>
</gene>
<dbReference type="Pfam" id="PF11896">
    <property type="entry name" value="GlgE_dom_N_S"/>
    <property type="match status" value="1"/>
</dbReference>
<reference evidence="8" key="1">
    <citation type="submission" date="2006-08" db="EMBL/GenBank/DDBJ databases">
        <title>Complete sequence of Chromosome 3 of Burkholderia cepacia AMMD.</title>
        <authorList>
            <consortium name="US DOE Joint Genome Institute"/>
            <person name="Copeland A."/>
            <person name="Lucas S."/>
            <person name="Lapidus A."/>
            <person name="Barry K."/>
            <person name="Detter J.C."/>
            <person name="Glavina del Rio T."/>
            <person name="Hammon N."/>
            <person name="Israni S."/>
            <person name="Pitluck S."/>
            <person name="Bruce D."/>
            <person name="Chain P."/>
            <person name="Malfatti S."/>
            <person name="Shin M."/>
            <person name="Vergez L."/>
            <person name="Schmutz J."/>
            <person name="Larimer F."/>
            <person name="Land M."/>
            <person name="Hauser L."/>
            <person name="Kyrpides N."/>
            <person name="Kim E."/>
            <person name="Parke J."/>
            <person name="Coenye T."/>
            <person name="Konstantinidis K."/>
            <person name="Ramette A."/>
            <person name="Tiedje J."/>
            <person name="Richardson P."/>
        </authorList>
    </citation>
    <scope>NUCLEOTIDE SEQUENCE</scope>
    <source>
        <strain evidence="8">AMMD</strain>
    </source>
</reference>
<sequence>MNPTPPFAPHIYFCDARLVGPLDAWPDTFQHIAGMGFDHVLIGGFWAASVAGFPRHVADFHRPAATFATRAGALETFSRLAQLAHGHGLRVLLEVVPDRIARDNPLRTEHPDWYVERAHDDALIDPRSAAHEMDVAHAQVGEDAAHDALSAWWCTHLATFADAGASGFLIDAPHHLPAAWWPGWRAALRRARPDVAVLAGVPGHARDALAQLEAAGFDAVFSSVRWWDLHAPWFVDEHRLLRRIGSPIAFPDAIDGPRLADNWNTAPDETVARAYHRALWTAAAVGTGWLVPMGFERGVTLPLMARDADAARFRAALDDARFDLSGAIADANAWRRATPLAAERGEIAQLSAPGARATALLRGSGPSLEHDDTALLIALNPDLDAPTHVDPATILPGVPGGFTHVSPPNGARKSAPAAPAAPVALQAFTLEPGGYALLDARRAPPALARTDAAGERTALSAALAADRIAIERVEPAVDGGRFAIKRVIGETLVVHASIFTDGHAHLAAALQWRADDEDAWREVPFVAEPNDRWHACISLDRLGRHAFRVIAWRDDWASLVTDITKKRAAGQDVTLELREAQLLLATALKHADAVDRRARTRMEQLTAEFNDAAPDKRLELLGAPALADAYAALRYRPFVTHDDAVYPVDVERRAARFSSWYEMFPRSASNDPHRHGTFDDVIAQLPRIRDMGFDVLYFPPIHPIGTTARKGRNNTLTAGPDDVGSPYAIGSPEGGHTAVHPQLGTLASFRTLVDAAHAQGLEIALDFAIQCSPDHPWLAAHPGWFAWRPDGSLRYAENPPKRYQDIVNPDFYAPDALPDLWVALRDAVLFWVDAGVRIFRVDNPHTKPLPFWAWMIADVRGKHPDVVFLSEAFTRPGMMYRLAKVGFSQSYTYFTWRETKREFIDYLTELTAGPAREFFRPNFFVNTPDINPRHLQNAPRSQFVIRAALAATLAGSWGLYSGFEIGESAPLPDSEEYADAEKYELRVRDWRKAAHIGGEIARLNRARRDHPALQTHLGLTFVDADNDQVLVFVKATPAHDSVVAVAISLDPWHPQAANFTLDAALWRGFGLVDGEPLDALEQDAAHAETWRGHRQYVSLDPHVRPYAIWRLAPSPGAARAAAPDPADARGHSGAHG</sequence>
<dbReference type="InterPro" id="IPR049171">
    <property type="entry name" value="GLGE_C"/>
</dbReference>
<dbReference type="InterPro" id="IPR006047">
    <property type="entry name" value="GH13_cat_dom"/>
</dbReference>
<evidence type="ECO:0000256" key="3">
    <source>
        <dbReference type="ARBA" id="ARBA00022679"/>
    </source>
</evidence>
<keyword evidence="9" id="KW-1185">Reference proteome</keyword>
<dbReference type="GeneID" id="93088914"/>
<dbReference type="InterPro" id="IPR021828">
    <property type="entry name" value="GlgE_dom_N/S"/>
</dbReference>
<dbReference type="HAMAP" id="MF_02124">
    <property type="entry name" value="GlgE"/>
    <property type="match status" value="1"/>
</dbReference>
<dbReference type="GO" id="GO:0030979">
    <property type="term" value="P:alpha-glucan biosynthetic process"/>
    <property type="evidence" value="ECO:0007669"/>
    <property type="project" value="UniProtKB-UniRule"/>
</dbReference>
<dbReference type="AlphaFoldDB" id="Q0B3Y6"/>
<dbReference type="InterPro" id="IPR026585">
    <property type="entry name" value="GlgE"/>
</dbReference>
<dbReference type="SMART" id="SM00642">
    <property type="entry name" value="Aamy"/>
    <property type="match status" value="1"/>
</dbReference>
<dbReference type="PANTHER" id="PTHR47786:SF2">
    <property type="entry name" value="GLYCOSYL HYDROLASE FAMILY 13 CATALYTIC DOMAIN-CONTAINING PROTEIN"/>
    <property type="match status" value="1"/>
</dbReference>
<dbReference type="GO" id="GO:0016758">
    <property type="term" value="F:hexosyltransferase activity"/>
    <property type="evidence" value="ECO:0007669"/>
    <property type="project" value="UniProtKB-UniRule"/>
</dbReference>
<dbReference type="PATRIC" id="fig|339670.21.peg.6515"/>
<evidence type="ECO:0000256" key="1">
    <source>
        <dbReference type="ARBA" id="ARBA00011738"/>
    </source>
</evidence>
<comment type="function">
    <text evidence="6">Maltosyltransferase that uses maltose 1-phosphate (M1P) as the sugar donor to elongate linear or branched alpha-(1-&gt;4)-glucans. Is involved in a branched alpha-glucan biosynthetic pathway from trehalose, together with TreS, Mak and GlgB.</text>
</comment>
<comment type="subunit">
    <text evidence="1 6">Homodimer.</text>
</comment>
<dbReference type="RefSeq" id="WP_011660496.1">
    <property type="nucleotide sequence ID" value="NC_008392.1"/>
</dbReference>
<accession>Q0B3Y6</accession>
<keyword evidence="4 6" id="KW-0119">Carbohydrate metabolism</keyword>
<feature type="binding site" evidence="6">
    <location>
        <position position="843"/>
    </location>
    <ligand>
        <name>alpha-maltose 1-phosphate</name>
        <dbReference type="ChEBI" id="CHEBI:63576"/>
    </ligand>
</feature>
<name>Q0B3Y6_BURCM</name>
<feature type="binding site" evidence="6">
    <location>
        <position position="770"/>
    </location>
    <ligand>
        <name>alpha-maltose 1-phosphate</name>
        <dbReference type="ChEBI" id="CHEBI:63576"/>
    </ligand>
</feature>
<dbReference type="EMBL" id="CP000442">
    <property type="protein sequence ID" value="ABI91137.1"/>
    <property type="molecule type" value="Genomic_DNA"/>
</dbReference>
<evidence type="ECO:0000256" key="4">
    <source>
        <dbReference type="ARBA" id="ARBA00023277"/>
    </source>
</evidence>
<dbReference type="SUPFAM" id="SSF51445">
    <property type="entry name" value="(Trans)glycosidases"/>
    <property type="match status" value="2"/>
</dbReference>
<dbReference type="InterPro" id="IPR013783">
    <property type="entry name" value="Ig-like_fold"/>
</dbReference>
<evidence type="ECO:0000259" key="7">
    <source>
        <dbReference type="SMART" id="SM00642"/>
    </source>
</evidence>
<keyword evidence="2 6" id="KW-0328">Glycosyltransferase</keyword>
<dbReference type="PANTHER" id="PTHR47786">
    <property type="entry name" value="ALPHA-1,4-GLUCAN:MALTOSE-1-PHOSPHATE MALTOSYLTRANSFERASE"/>
    <property type="match status" value="1"/>
</dbReference>
<feature type="active site" description="Proton donor" evidence="6">
    <location>
        <position position="871"/>
    </location>
</feature>
<dbReference type="Gene3D" id="1.20.58.80">
    <property type="entry name" value="Phosphotransferase system, lactose/cellobiose-type IIA subunit"/>
    <property type="match status" value="1"/>
</dbReference>
<feature type="binding site" evidence="6">
    <location>
        <position position="805"/>
    </location>
    <ligand>
        <name>alpha-maltose 1-phosphate</name>
        <dbReference type="ChEBI" id="CHEBI:63576"/>
    </ligand>
</feature>
<evidence type="ECO:0000256" key="5">
    <source>
        <dbReference type="ARBA" id="ARBA00048735"/>
    </source>
</evidence>
<dbReference type="Gene3D" id="2.60.40.1180">
    <property type="entry name" value="Golgi alpha-mannosidase II"/>
    <property type="match status" value="1"/>
</dbReference>
<dbReference type="GO" id="GO:0004553">
    <property type="term" value="F:hydrolase activity, hydrolyzing O-glycosyl compounds"/>
    <property type="evidence" value="ECO:0007669"/>
    <property type="project" value="InterPro"/>
</dbReference>
<dbReference type="Proteomes" id="UP000000662">
    <property type="component" value="Chromosome 3"/>
</dbReference>
<evidence type="ECO:0000313" key="8">
    <source>
        <dbReference type="EMBL" id="ABI91137.1"/>
    </source>
</evidence>
<organism evidence="8 9">
    <name type="scientific">Burkholderia ambifaria (strain ATCC BAA-244 / DSM 16087 / CCUG 44356 / LMG 19182 / AMMD)</name>
    <name type="common">Burkholderia cepacia (strain AMMD)</name>
    <dbReference type="NCBI Taxonomy" id="339670"/>
    <lineage>
        <taxon>Bacteria</taxon>
        <taxon>Pseudomonadati</taxon>
        <taxon>Pseudomonadota</taxon>
        <taxon>Betaproteobacteria</taxon>
        <taxon>Burkholderiales</taxon>
        <taxon>Burkholderiaceae</taxon>
        <taxon>Burkholderia</taxon>
        <taxon>Burkholderia cepacia complex</taxon>
    </lineage>
</organism>
<feature type="binding site" evidence="6">
    <location>
        <begin position="982"/>
        <end position="983"/>
    </location>
    <ligand>
        <name>alpha-maltose 1-phosphate</name>
        <dbReference type="ChEBI" id="CHEBI:63576"/>
    </ligand>
</feature>
<proteinExistence type="inferred from homology"/>
<comment type="similarity">
    <text evidence="6">Belongs to the glycosyl hydrolase 13 family. GlgE subfamily.</text>
</comment>
<feature type="active site" description="Nucleophile" evidence="6">
    <location>
        <position position="842"/>
    </location>
</feature>
<dbReference type="InterPro" id="IPR013780">
    <property type="entry name" value="Glyco_hydro_b"/>
</dbReference>
<dbReference type="Gene3D" id="3.20.20.80">
    <property type="entry name" value="Glycosidases"/>
    <property type="match status" value="2"/>
</dbReference>
<dbReference type="CDD" id="cd11344">
    <property type="entry name" value="AmyAc_GlgE_like"/>
    <property type="match status" value="1"/>
</dbReference>
<dbReference type="Gene3D" id="2.60.40.10">
    <property type="entry name" value="Immunoglobulins"/>
    <property type="match status" value="1"/>
</dbReference>